<dbReference type="PROSITE" id="PS50297">
    <property type="entry name" value="ANK_REP_REGION"/>
    <property type="match status" value="2"/>
</dbReference>
<dbReference type="EMBL" id="DS995705">
    <property type="protein sequence ID" value="EEQ33219.1"/>
    <property type="molecule type" value="Genomic_DNA"/>
</dbReference>
<feature type="domain" description="PH" evidence="10">
    <location>
        <begin position="387"/>
        <end position="482"/>
    </location>
</feature>
<dbReference type="eggNOG" id="KOG0504">
    <property type="taxonomic scope" value="Eukaryota"/>
</dbReference>
<dbReference type="AlphaFoldDB" id="C5FTL6"/>
<dbReference type="Gene3D" id="3.30.70.3490">
    <property type="match status" value="1"/>
</dbReference>
<dbReference type="SUPFAM" id="SSF48403">
    <property type="entry name" value="Ankyrin repeat"/>
    <property type="match status" value="1"/>
</dbReference>
<dbReference type="InterPro" id="IPR018494">
    <property type="entry name" value="Oxysterol-bd_CS"/>
</dbReference>
<dbReference type="CDD" id="cd13292">
    <property type="entry name" value="PH_Osh1p_Osh2p_yeast"/>
    <property type="match status" value="1"/>
</dbReference>
<dbReference type="Gene3D" id="2.40.160.120">
    <property type="match status" value="1"/>
</dbReference>
<name>C5FTL6_ARTOC</name>
<dbReference type="SMART" id="SM00233">
    <property type="entry name" value="PH"/>
    <property type="match status" value="1"/>
</dbReference>
<keyword evidence="8" id="KW-0175">Coiled coil</keyword>
<dbReference type="PROSITE" id="PS01013">
    <property type="entry name" value="OSBP"/>
    <property type="match status" value="1"/>
</dbReference>
<sequence length="1245" mass="138420">MADKTEGHKRSKSALALSILHRDKSKSDDNKEDVATSPKNNGSPASSSSSSPRESRHSHSASMISLRSSKRKAAQDNSSSNANINNFPDIPEGASQEDMSESRPQPSTVEAPATDSVSLDQSVRTFRLFEVLRSGDTNAITKAIKDCQESGGQEGASLGTSILHLAIQCADPQVVEFVMASVDDAGINARDREGNTPLHLAAQLGRLSVVRELLERPAINDAATNFQGQTPLDLARSPDIFQHLQLARSLFVETKTREIQSLVGQEDYDKLERVLVEPRVQGMVDVNGPELVTDRATYLSGGTLLHEAVRKKDTKLIQVLLMHGADPFRRDRKGKLPQDITKDDRIRSFVKKSPAAVMAQRGIQERAILGSNFAQGSGEVFIGGKDAREIKGYLKKWTNYTTGYKLRWFVLEDGVLSYYKHQDDAGSACRGAINMRIAKLNMDAQDKTRFEILGKSSVKYHLKANHVVEAKRWFWALNNAIQWAKDEAKESDKRRTKDVEVLRQARIDQVERQDHDAMSLASGKVNDKTLAPPPTSLGSAATPSGSRLSLQISRGGTDNGFGDDEASITGLNDPSTSQSNMAGVISHVTTNTAEVDGEDDYADYTSSREMRPASDKDAFSITAQSVRLQLDILHSVSGAINAEKAKNPSAALSDPTIAQGLTTYERAVDTLNSLIIDLLKITRDRDAYWQYRLDREADARKMWEESMARVAQEHEELQNRMGQSEDKRRRTKKALKEALENVSVPASRRLSQAAPPSQVLISDAVEVVQKIEADKKAEQAEAPSPGLARKKTVLEEMDLSDSESNDEDEFFDAIDAGDVEVVVPPKEEKIEAGEASARAKKETEIVPSFKGYEDSVRKRLKMDADDRPKVSLWGILKSMIGKDMTKMTLPVSFNEPTSLLQRVAEDMEYTDLIDTAADRPDSMERMVYVAAFAASEYASTIGRVAKPFNPLLGETYEYARPDKGYRFFVEQVSHHPPIGAAYAESPRWDYYGESAVKSKFYGKSFDINPLGTWFLRLRPASGGEELYTWKKVTSSVIGIITGNPTVDNYGPMVIKNWTTGEECRLDFKPRGWTVASAYHVSGKVLDRDGVPHWSVGGRWNDKIYARKLSGSSMSASEITTDGNSPHAMLIWQSNPRPTGIPFNLTPFVVTLNAIPDNLKPHLPPTDTRLRPDQRAMEDGEYDFAATEKHRVEEKQRAKRREREAKGEEYKPKWFTKGVCEITGEEYWVHNGNYWKSRAAGDWERL</sequence>
<feature type="compositionally biased region" description="Basic and acidic residues" evidence="9">
    <location>
        <begin position="506"/>
        <end position="517"/>
    </location>
</feature>
<dbReference type="InterPro" id="IPR001849">
    <property type="entry name" value="PH_domain"/>
</dbReference>
<keyword evidence="12" id="KW-1185">Reference proteome</keyword>
<protein>
    <submittedName>
        <fullName evidence="11">Oxysterol-binding protein 1</fullName>
    </submittedName>
</protein>
<feature type="compositionally biased region" description="Polar residues" evidence="9">
    <location>
        <begin position="569"/>
        <end position="580"/>
    </location>
</feature>
<feature type="compositionally biased region" description="Basic and acidic residues" evidence="9">
    <location>
        <begin position="20"/>
        <end position="34"/>
    </location>
</feature>
<keyword evidence="4" id="KW-0445">Lipid transport</keyword>
<dbReference type="GO" id="GO:0006869">
    <property type="term" value="P:lipid transport"/>
    <property type="evidence" value="ECO:0007669"/>
    <property type="project" value="UniProtKB-KW"/>
</dbReference>
<evidence type="ECO:0000313" key="11">
    <source>
        <dbReference type="EMBL" id="EEQ33219.1"/>
    </source>
</evidence>
<dbReference type="GO" id="GO:0006887">
    <property type="term" value="P:exocytosis"/>
    <property type="evidence" value="ECO:0007669"/>
    <property type="project" value="TreeGrafter"/>
</dbReference>
<feature type="region of interest" description="Disordered" evidence="9">
    <location>
        <begin position="1187"/>
        <end position="1207"/>
    </location>
</feature>
<dbReference type="InterPro" id="IPR002110">
    <property type="entry name" value="Ankyrin_rpt"/>
</dbReference>
<evidence type="ECO:0000256" key="2">
    <source>
        <dbReference type="ARBA" id="ARBA00022448"/>
    </source>
</evidence>
<dbReference type="GO" id="GO:0032934">
    <property type="term" value="F:sterol binding"/>
    <property type="evidence" value="ECO:0007669"/>
    <property type="project" value="TreeGrafter"/>
</dbReference>
<evidence type="ECO:0000256" key="9">
    <source>
        <dbReference type="SAM" id="MobiDB-lite"/>
    </source>
</evidence>
<evidence type="ECO:0000256" key="6">
    <source>
        <dbReference type="PROSITE-ProRule" id="PRU00023"/>
    </source>
</evidence>
<dbReference type="GO" id="GO:0005886">
    <property type="term" value="C:plasma membrane"/>
    <property type="evidence" value="ECO:0007669"/>
    <property type="project" value="TreeGrafter"/>
</dbReference>
<feature type="region of interest" description="Disordered" evidence="9">
    <location>
        <begin position="506"/>
        <end position="580"/>
    </location>
</feature>
<dbReference type="HOGENOM" id="CLU_001040_1_1_1"/>
<feature type="compositionally biased region" description="Polar residues" evidence="9">
    <location>
        <begin position="75"/>
        <end position="86"/>
    </location>
</feature>
<gene>
    <name evidence="11" type="ORF">MCYG_06038</name>
</gene>
<dbReference type="InterPro" id="IPR036770">
    <property type="entry name" value="Ankyrin_rpt-contain_sf"/>
</dbReference>
<dbReference type="RefSeq" id="XP_002846169.1">
    <property type="nucleotide sequence ID" value="XM_002846123.1"/>
</dbReference>
<feature type="repeat" description="ANK" evidence="6">
    <location>
        <begin position="193"/>
        <end position="225"/>
    </location>
</feature>
<accession>C5FTL6</accession>
<feature type="compositionally biased region" description="Polar residues" evidence="9">
    <location>
        <begin position="536"/>
        <end position="556"/>
    </location>
</feature>
<proteinExistence type="inferred from homology"/>
<dbReference type="GO" id="GO:0005635">
    <property type="term" value="C:nuclear envelope"/>
    <property type="evidence" value="ECO:0007669"/>
    <property type="project" value="TreeGrafter"/>
</dbReference>
<comment type="similarity">
    <text evidence="1 7">Belongs to the OSBP family.</text>
</comment>
<dbReference type="Pfam" id="PF00023">
    <property type="entry name" value="Ank"/>
    <property type="match status" value="1"/>
</dbReference>
<feature type="coiled-coil region" evidence="8">
    <location>
        <begin position="700"/>
        <end position="741"/>
    </location>
</feature>
<dbReference type="Pfam" id="PF12796">
    <property type="entry name" value="Ank_2"/>
    <property type="match status" value="1"/>
</dbReference>
<dbReference type="Pfam" id="PF00169">
    <property type="entry name" value="PH"/>
    <property type="match status" value="1"/>
</dbReference>
<dbReference type="InterPro" id="IPR000648">
    <property type="entry name" value="Oxysterol-bd"/>
</dbReference>
<dbReference type="PANTHER" id="PTHR10972">
    <property type="entry name" value="OXYSTEROL-BINDING PROTEIN-RELATED"/>
    <property type="match status" value="1"/>
</dbReference>
<dbReference type="GO" id="GO:0097038">
    <property type="term" value="C:perinuclear endoplasmic reticulum"/>
    <property type="evidence" value="ECO:0007669"/>
    <property type="project" value="TreeGrafter"/>
</dbReference>
<dbReference type="PROSITE" id="PS50088">
    <property type="entry name" value="ANK_REPEAT"/>
    <property type="match status" value="2"/>
</dbReference>
<keyword evidence="5" id="KW-0446">Lipid-binding</keyword>
<dbReference type="Gene3D" id="1.25.40.20">
    <property type="entry name" value="Ankyrin repeat-containing domain"/>
    <property type="match status" value="2"/>
</dbReference>
<evidence type="ECO:0000256" key="8">
    <source>
        <dbReference type="SAM" id="Coils"/>
    </source>
</evidence>
<dbReference type="Gene3D" id="2.30.29.30">
    <property type="entry name" value="Pleckstrin-homology domain (PH domain)/Phosphotyrosine-binding domain (PTB)"/>
    <property type="match status" value="1"/>
</dbReference>
<keyword evidence="6" id="KW-0040">ANK repeat</keyword>
<dbReference type="GO" id="GO:0034727">
    <property type="term" value="P:piecemeal microautophagy of the nucleus"/>
    <property type="evidence" value="ECO:0007669"/>
    <property type="project" value="TreeGrafter"/>
</dbReference>
<dbReference type="SMART" id="SM00248">
    <property type="entry name" value="ANK"/>
    <property type="match status" value="3"/>
</dbReference>
<dbReference type="GO" id="GO:0006897">
    <property type="term" value="P:endocytosis"/>
    <property type="evidence" value="ECO:0007669"/>
    <property type="project" value="TreeGrafter"/>
</dbReference>
<dbReference type="GO" id="GO:0030011">
    <property type="term" value="P:maintenance of cell polarity"/>
    <property type="evidence" value="ECO:0007669"/>
    <property type="project" value="TreeGrafter"/>
</dbReference>
<evidence type="ECO:0000256" key="5">
    <source>
        <dbReference type="ARBA" id="ARBA00023121"/>
    </source>
</evidence>
<dbReference type="VEuPathDB" id="FungiDB:MCYG_06038"/>
<dbReference type="PANTHER" id="PTHR10972:SF205">
    <property type="entry name" value="OXYSTEROL-BINDING PROTEIN 1"/>
    <property type="match status" value="1"/>
</dbReference>
<dbReference type="FunFam" id="2.40.160.120:FF:000008">
    <property type="entry name" value="Oxysterol binding protein (Osh1)"/>
    <property type="match status" value="1"/>
</dbReference>
<evidence type="ECO:0000256" key="3">
    <source>
        <dbReference type="ARBA" id="ARBA00022553"/>
    </source>
</evidence>
<dbReference type="FunFam" id="2.30.29.30:FF:000061">
    <property type="entry name" value="Oxysterol binding protein 1"/>
    <property type="match status" value="1"/>
</dbReference>
<evidence type="ECO:0000256" key="4">
    <source>
        <dbReference type="ARBA" id="ARBA00023055"/>
    </source>
</evidence>
<dbReference type="eggNOG" id="KOG1737">
    <property type="taxonomic scope" value="Eukaryota"/>
</dbReference>
<keyword evidence="3" id="KW-0597">Phosphoprotein</keyword>
<dbReference type="SUPFAM" id="SSF144000">
    <property type="entry name" value="Oxysterol-binding protein-like"/>
    <property type="match status" value="1"/>
</dbReference>
<dbReference type="OMA" id="SIRQMWE"/>
<dbReference type="GO" id="GO:0005829">
    <property type="term" value="C:cytosol"/>
    <property type="evidence" value="ECO:0007669"/>
    <property type="project" value="TreeGrafter"/>
</dbReference>
<dbReference type="GeneID" id="9227051"/>
<organism evidence="11 12">
    <name type="scientific">Arthroderma otae (strain ATCC MYA-4605 / CBS 113480)</name>
    <name type="common">Microsporum canis</name>
    <dbReference type="NCBI Taxonomy" id="554155"/>
    <lineage>
        <taxon>Eukaryota</taxon>
        <taxon>Fungi</taxon>
        <taxon>Dikarya</taxon>
        <taxon>Ascomycota</taxon>
        <taxon>Pezizomycotina</taxon>
        <taxon>Eurotiomycetes</taxon>
        <taxon>Eurotiomycetidae</taxon>
        <taxon>Onygenales</taxon>
        <taxon>Arthrodermataceae</taxon>
        <taxon>Microsporum</taxon>
    </lineage>
</organism>
<dbReference type="FunFam" id="1.25.40.20:FF:000281">
    <property type="entry name" value="Oxysterol binding protein (Osh1)"/>
    <property type="match status" value="1"/>
</dbReference>
<dbReference type="Pfam" id="PF01237">
    <property type="entry name" value="Oxysterol_BP"/>
    <property type="match status" value="1"/>
</dbReference>
<dbReference type="SUPFAM" id="SSF50729">
    <property type="entry name" value="PH domain-like"/>
    <property type="match status" value="1"/>
</dbReference>
<keyword evidence="2" id="KW-0813">Transport</keyword>
<feature type="compositionally biased region" description="Low complexity" evidence="9">
    <location>
        <begin position="43"/>
        <end position="52"/>
    </location>
</feature>
<evidence type="ECO:0000256" key="7">
    <source>
        <dbReference type="RuleBase" id="RU003844"/>
    </source>
</evidence>
<dbReference type="STRING" id="554155.C5FTL6"/>
<dbReference type="PROSITE" id="PS50003">
    <property type="entry name" value="PH_DOMAIN"/>
    <property type="match status" value="1"/>
</dbReference>
<dbReference type="InterPro" id="IPR011993">
    <property type="entry name" value="PH-like_dom_sf"/>
</dbReference>
<feature type="region of interest" description="Disordered" evidence="9">
    <location>
        <begin position="1"/>
        <end position="116"/>
    </location>
</feature>
<dbReference type="OrthoDB" id="1854502at2759"/>
<dbReference type="Proteomes" id="UP000002035">
    <property type="component" value="Unassembled WGS sequence"/>
</dbReference>
<reference evidence="12" key="1">
    <citation type="journal article" date="2012" name="MBio">
        <title>Comparative genome analysis of Trichophyton rubrum and related dermatophytes reveals candidate genes involved in infection.</title>
        <authorList>
            <person name="Martinez D.A."/>
            <person name="Oliver B.G."/>
            <person name="Graeser Y."/>
            <person name="Goldberg J.M."/>
            <person name="Li W."/>
            <person name="Martinez-Rossi N.M."/>
            <person name="Monod M."/>
            <person name="Shelest E."/>
            <person name="Barton R.C."/>
            <person name="Birch E."/>
            <person name="Brakhage A.A."/>
            <person name="Chen Z."/>
            <person name="Gurr S.J."/>
            <person name="Heiman D."/>
            <person name="Heitman J."/>
            <person name="Kosti I."/>
            <person name="Rossi A."/>
            <person name="Saif S."/>
            <person name="Samalova M."/>
            <person name="Saunders C.W."/>
            <person name="Shea T."/>
            <person name="Summerbell R.C."/>
            <person name="Xu J."/>
            <person name="Young S."/>
            <person name="Zeng Q."/>
            <person name="Birren B.W."/>
            <person name="Cuomo C.A."/>
            <person name="White T.C."/>
        </authorList>
    </citation>
    <scope>NUCLEOTIDE SEQUENCE [LARGE SCALE GENOMIC DNA]</scope>
    <source>
        <strain evidence="12">ATCC MYA-4605 / CBS 113480</strain>
    </source>
</reference>
<dbReference type="PRINTS" id="PR01415">
    <property type="entry name" value="ANKYRIN"/>
</dbReference>
<evidence type="ECO:0000256" key="1">
    <source>
        <dbReference type="ARBA" id="ARBA00008842"/>
    </source>
</evidence>
<evidence type="ECO:0000313" key="12">
    <source>
        <dbReference type="Proteomes" id="UP000002035"/>
    </source>
</evidence>
<dbReference type="FunFam" id="3.30.70.3490:FF:000010">
    <property type="entry name" value="Oxysterol binding protein (Osh1)"/>
    <property type="match status" value="1"/>
</dbReference>
<dbReference type="InterPro" id="IPR037239">
    <property type="entry name" value="OSBP_sf"/>
</dbReference>
<evidence type="ECO:0000259" key="10">
    <source>
        <dbReference type="PROSITE" id="PS50003"/>
    </source>
</evidence>
<feature type="repeat" description="ANK" evidence="6">
    <location>
        <begin position="300"/>
        <end position="332"/>
    </location>
</feature>